<reference evidence="4 5" key="1">
    <citation type="submission" date="2020-08" db="EMBL/GenBank/DDBJ databases">
        <title>Oceanospirillum sp. nov. isolated from marine sediment.</title>
        <authorList>
            <person name="Ji X."/>
        </authorList>
    </citation>
    <scope>NUCLEOTIDE SEQUENCE [LARGE SCALE GENOMIC DNA]</scope>
    <source>
        <strain evidence="4 5">D5</strain>
    </source>
</reference>
<name>A0A839ILG7_9GAMM</name>
<feature type="region of interest" description="Disordered" evidence="1">
    <location>
        <begin position="509"/>
        <end position="541"/>
    </location>
</feature>
<feature type="signal peptide" evidence="2">
    <location>
        <begin position="1"/>
        <end position="27"/>
    </location>
</feature>
<organism evidence="4 5">
    <name type="scientific">Oceanospirillum sediminis</name>
    <dbReference type="NCBI Taxonomy" id="2760088"/>
    <lineage>
        <taxon>Bacteria</taxon>
        <taxon>Pseudomonadati</taxon>
        <taxon>Pseudomonadota</taxon>
        <taxon>Gammaproteobacteria</taxon>
        <taxon>Oceanospirillales</taxon>
        <taxon>Oceanospirillaceae</taxon>
        <taxon>Oceanospirillum</taxon>
    </lineage>
</organism>
<feature type="chain" id="PRO_5032458846" evidence="2">
    <location>
        <begin position="28"/>
        <end position="557"/>
    </location>
</feature>
<evidence type="ECO:0000256" key="1">
    <source>
        <dbReference type="SAM" id="MobiDB-lite"/>
    </source>
</evidence>
<proteinExistence type="predicted"/>
<dbReference type="RefSeq" id="WP_182807167.1">
    <property type="nucleotide sequence ID" value="NZ_JACJFM010000002.1"/>
</dbReference>
<protein>
    <submittedName>
        <fullName evidence="4">DUF1566 domain-containing protein</fullName>
    </submittedName>
</protein>
<dbReference type="PANTHER" id="PTHR35812">
    <property type="entry name" value="LIPOPROTEIN"/>
    <property type="match status" value="1"/>
</dbReference>
<feature type="compositionally biased region" description="Polar residues" evidence="1">
    <location>
        <begin position="141"/>
        <end position="156"/>
    </location>
</feature>
<dbReference type="PANTHER" id="PTHR35812:SF1">
    <property type="entry name" value="LIPOPROTEIN"/>
    <property type="match status" value="1"/>
</dbReference>
<gene>
    <name evidence="4" type="ORF">H4O21_01955</name>
</gene>
<sequence length="557" mass="58971">MARDKLKKLVLSSLAVLTTIPAQQSFASDDTFIVQRGVIGRGEGNDTYILSAFQIDSNAAIQIIDSQGNNEIQLIGGLSITSSQVAPDAILLNLSNGATVTILGAGNYSYISGGDPLTGITGQPRSHSDFVSSILGTSIPSSGINNGGTSTINSDGSADVTPADDPTDTPSTSQTYKIVDTNQSQCYNSSTGNSTSCTGSGMDADYSGNQPDYTVSSGGDTVTDNVTGITWTRSADTNNDGELDTTDKMSPTEAVNYCQNLTLNGESNWRLPDIKTAYSLIDFSGLDPSGYNGTDTSQLTPFLNSAFIAAFGDTAAGERIIDAQYATTTLYVSTTMNGDETMFGVNLVDGRIKGYPTSSKFYVLCATGNEDYGVNSFTDNNDGTISDSATGLMWHKNDTTSLGWEDAINTCEASSTAGHSDWRLPNIKELQSILDYTRSPDTTSSAAIDPVFSTTSFINEEGETDWQSYWSSTTHANYNLNGSSAAYMSFGRALGYINNTFMDVHGAGAQRSDNKVSPTSVGGATSGTDSNGETFYSHGPQGDILRNDHMVRCVRDI</sequence>
<evidence type="ECO:0000313" key="5">
    <source>
        <dbReference type="Proteomes" id="UP000565262"/>
    </source>
</evidence>
<dbReference type="Pfam" id="PF07603">
    <property type="entry name" value="Lcl_C"/>
    <property type="match status" value="2"/>
</dbReference>
<dbReference type="AlphaFoldDB" id="A0A839ILG7"/>
<evidence type="ECO:0000256" key="2">
    <source>
        <dbReference type="SAM" id="SignalP"/>
    </source>
</evidence>
<keyword evidence="5" id="KW-1185">Reference proteome</keyword>
<evidence type="ECO:0000313" key="4">
    <source>
        <dbReference type="EMBL" id="MBB1485382.1"/>
    </source>
</evidence>
<feature type="domain" description="Lcl C-terminal" evidence="3">
    <location>
        <begin position="221"/>
        <end position="365"/>
    </location>
</feature>
<keyword evidence="2" id="KW-0732">Signal</keyword>
<accession>A0A839ILG7</accession>
<evidence type="ECO:0000259" key="3">
    <source>
        <dbReference type="Pfam" id="PF07603"/>
    </source>
</evidence>
<feature type="compositionally biased region" description="Polar residues" evidence="1">
    <location>
        <begin position="515"/>
        <end position="534"/>
    </location>
</feature>
<dbReference type="InterPro" id="IPR011460">
    <property type="entry name" value="Lcl_C"/>
</dbReference>
<dbReference type="EMBL" id="JACJFM010000002">
    <property type="protein sequence ID" value="MBB1485382.1"/>
    <property type="molecule type" value="Genomic_DNA"/>
</dbReference>
<feature type="region of interest" description="Disordered" evidence="1">
    <location>
        <begin position="141"/>
        <end position="174"/>
    </location>
</feature>
<feature type="domain" description="Lcl C-terminal" evidence="3">
    <location>
        <begin position="383"/>
        <end position="491"/>
    </location>
</feature>
<dbReference type="Proteomes" id="UP000565262">
    <property type="component" value="Unassembled WGS sequence"/>
</dbReference>
<comment type="caution">
    <text evidence="4">The sequence shown here is derived from an EMBL/GenBank/DDBJ whole genome shotgun (WGS) entry which is preliminary data.</text>
</comment>
<feature type="compositionally biased region" description="Low complexity" evidence="1">
    <location>
        <begin position="157"/>
        <end position="173"/>
    </location>
</feature>